<comment type="subcellular location">
    <subcellularLocation>
        <location evidence="1">Membrane</location>
        <topology evidence="1">Multi-pass membrane protein</topology>
    </subcellularLocation>
</comment>
<dbReference type="InParanoid" id="I2H1U3"/>
<dbReference type="Gene3D" id="1.20.1250.20">
    <property type="entry name" value="MFS general substrate transporter like domains"/>
    <property type="match status" value="2"/>
</dbReference>
<keyword evidence="5" id="KW-1185">Reference proteome</keyword>
<feature type="transmembrane region" description="Helical" evidence="3">
    <location>
        <begin position="223"/>
        <end position="248"/>
    </location>
</feature>
<evidence type="ECO:0000256" key="3">
    <source>
        <dbReference type="SAM" id="Phobius"/>
    </source>
</evidence>
<dbReference type="InterPro" id="IPR011701">
    <property type="entry name" value="MFS"/>
</dbReference>
<organism evidence="4 5">
    <name type="scientific">Henningerozyma blattae (strain ATCC 34711 / CBS 6284 / DSM 70876 / NBRC 10599 / NRRL Y-10934 / UCD 77-7)</name>
    <name type="common">Yeast</name>
    <name type="synonym">Tetrapisispora blattae</name>
    <dbReference type="NCBI Taxonomy" id="1071380"/>
    <lineage>
        <taxon>Eukaryota</taxon>
        <taxon>Fungi</taxon>
        <taxon>Dikarya</taxon>
        <taxon>Ascomycota</taxon>
        <taxon>Saccharomycotina</taxon>
        <taxon>Saccharomycetes</taxon>
        <taxon>Saccharomycetales</taxon>
        <taxon>Saccharomycetaceae</taxon>
        <taxon>Henningerozyma</taxon>
    </lineage>
</organism>
<evidence type="ECO:0008006" key="6">
    <source>
        <dbReference type="Google" id="ProtNLM"/>
    </source>
</evidence>
<feature type="transmembrane region" description="Helical" evidence="3">
    <location>
        <begin position="342"/>
        <end position="362"/>
    </location>
</feature>
<dbReference type="PANTHER" id="PTHR11360:SF315">
    <property type="entry name" value="TRANSPORTER MCH2-RELATED"/>
    <property type="match status" value="1"/>
</dbReference>
<keyword evidence="3" id="KW-1133">Transmembrane helix</keyword>
<proteinExistence type="inferred from homology"/>
<dbReference type="OMA" id="AVNVICI"/>
<comment type="similarity">
    <text evidence="2">Belongs to the major facilitator superfamily. Monocarboxylate porter (TC 2.A.1.13) family.</text>
</comment>
<evidence type="ECO:0000313" key="4">
    <source>
        <dbReference type="EMBL" id="CCH60345.1"/>
    </source>
</evidence>
<feature type="transmembrane region" description="Helical" evidence="3">
    <location>
        <begin position="462"/>
        <end position="481"/>
    </location>
</feature>
<reference evidence="4 5" key="1">
    <citation type="journal article" date="2011" name="Proc. Natl. Acad. Sci. U.S.A.">
        <title>Evolutionary erosion of yeast sex chromosomes by mating-type switching accidents.</title>
        <authorList>
            <person name="Gordon J.L."/>
            <person name="Armisen D."/>
            <person name="Proux-Wera E."/>
            <person name="Oheigeartaigh S.S."/>
            <person name="Byrne K.P."/>
            <person name="Wolfe K.H."/>
        </authorList>
    </citation>
    <scope>NUCLEOTIDE SEQUENCE [LARGE SCALE GENOMIC DNA]</scope>
    <source>
        <strain evidence="5">ATCC 34711 / CBS 6284 / DSM 70876 / NBRC 10599 / NRRL Y-10934 / UCD 77-7</strain>
    </source>
</reference>
<dbReference type="GO" id="GO:0016020">
    <property type="term" value="C:membrane"/>
    <property type="evidence" value="ECO:0007669"/>
    <property type="project" value="UniProtKB-SubCell"/>
</dbReference>
<keyword evidence="3" id="KW-0812">Transmembrane</keyword>
<evidence type="ECO:0000256" key="1">
    <source>
        <dbReference type="ARBA" id="ARBA00004141"/>
    </source>
</evidence>
<dbReference type="Proteomes" id="UP000002866">
    <property type="component" value="Chromosome 3"/>
</dbReference>
<dbReference type="HOGENOM" id="CLU_001265_1_2_1"/>
<keyword evidence="3" id="KW-0472">Membrane</keyword>
<accession>I2H1U3</accession>
<evidence type="ECO:0000256" key="2">
    <source>
        <dbReference type="ARBA" id="ARBA00006727"/>
    </source>
</evidence>
<dbReference type="RefSeq" id="XP_004179864.1">
    <property type="nucleotide sequence ID" value="XM_004179816.1"/>
</dbReference>
<dbReference type="KEGG" id="tbl:TBLA_0C05470"/>
<dbReference type="Pfam" id="PF07690">
    <property type="entry name" value="MFS_1"/>
    <property type="match status" value="1"/>
</dbReference>
<dbReference type="InterPro" id="IPR036259">
    <property type="entry name" value="MFS_trans_sf"/>
</dbReference>
<dbReference type="AlphaFoldDB" id="I2H1U3"/>
<feature type="transmembrane region" description="Helical" evidence="3">
    <location>
        <begin position="283"/>
        <end position="304"/>
    </location>
</feature>
<feature type="transmembrane region" description="Helical" evidence="3">
    <location>
        <begin position="396"/>
        <end position="418"/>
    </location>
</feature>
<dbReference type="InterPro" id="IPR050327">
    <property type="entry name" value="Proton-linked_MCT"/>
</dbReference>
<protein>
    <recommendedName>
        <fullName evidence="6">Major facilitator superfamily (MFS) profile domain-containing protein</fullName>
    </recommendedName>
</protein>
<dbReference type="GeneID" id="14495325"/>
<feature type="transmembrane region" description="Helical" evidence="3">
    <location>
        <begin position="254"/>
        <end position="271"/>
    </location>
</feature>
<name>I2H1U3_HENB6</name>
<feature type="transmembrane region" description="Helical" evidence="3">
    <location>
        <begin position="310"/>
        <end position="330"/>
    </location>
</feature>
<dbReference type="PANTHER" id="PTHR11360">
    <property type="entry name" value="MONOCARBOXYLATE TRANSPORTER"/>
    <property type="match status" value="1"/>
</dbReference>
<feature type="transmembrane region" description="Helical" evidence="3">
    <location>
        <begin position="522"/>
        <end position="542"/>
    </location>
</feature>
<feature type="transmembrane region" description="Helical" evidence="3">
    <location>
        <begin position="180"/>
        <end position="211"/>
    </location>
</feature>
<feature type="transmembrane region" description="Helical" evidence="3">
    <location>
        <begin position="554"/>
        <end position="574"/>
    </location>
</feature>
<dbReference type="GO" id="GO:0022857">
    <property type="term" value="F:transmembrane transporter activity"/>
    <property type="evidence" value="ECO:0007669"/>
    <property type="project" value="InterPro"/>
</dbReference>
<gene>
    <name evidence="4" type="primary">TBLA0C05470</name>
    <name evidence="4" type="ORF">TBLA_0C05470</name>
</gene>
<evidence type="ECO:0000313" key="5">
    <source>
        <dbReference type="Proteomes" id="UP000002866"/>
    </source>
</evidence>
<sequence>MNNFTNNTSFRNEIFSTNESHVSSEHLTVTDAGTLRKSVKSLTTTTEQIDQIRGSDAFSASISLNSTISKNLSFQANKEIPEELDKQLTSRFDLADAIRLKSNCESDTDDEDKIKDLEHSPEKIRRILTENSVTSGDVVSMVTNQKAQDCPLKNNSGAIIEKVFTNKESGEVSLPPEGGYGWVCVVCSFLIFFSTWGCNAGFGVFLAFYLNDNTYAGASKYDYALIAGFTVFLGQGLCPVVAFVMRVVGFKPPMLFGVVLLLAGFLMASWATRLWELYLTQGVLSGASIAFIFVPATTVLPGWFLKKRAVAIGITLIGTGAGGVTFGLAAHKMIDDNHNTHWCLRMLAITCSITCLIAITFIKQHTSVKPVGFKSFTKIKREWFAIFNRKTVFKPVVLLIAAWFTFALFAYNLMIFTISPYCISKGLSSHDASTITAILNGSQAIGRPIMGLIADRYGRTNVTVVLTFFLMLFVFAFWITAHTLVQLIFFAIMLGSCVGVANVMNTVLIADIVPPEEFLASWATVNYLFCPMLLFCEVIAQALVKPERKNNPYIYTQIFSGFCFFIALCLIIVLRECSVRIQLQKKSDKIDEQLTILQDDNEKLDFTVTSKSLEDDSIHNLKMLREKYDNELKGTPKAYFKRMFKMMAV</sequence>
<dbReference type="OrthoDB" id="2213137at2759"/>
<dbReference type="SUPFAM" id="SSF103473">
    <property type="entry name" value="MFS general substrate transporter"/>
    <property type="match status" value="1"/>
</dbReference>
<feature type="transmembrane region" description="Helical" evidence="3">
    <location>
        <begin position="487"/>
        <end position="510"/>
    </location>
</feature>
<dbReference type="EMBL" id="HE806318">
    <property type="protein sequence ID" value="CCH60345.1"/>
    <property type="molecule type" value="Genomic_DNA"/>
</dbReference>
<dbReference type="CDD" id="cd17352">
    <property type="entry name" value="MFS_MCT_SLC16"/>
    <property type="match status" value="1"/>
</dbReference>
<dbReference type="eggNOG" id="KOG2504">
    <property type="taxonomic scope" value="Eukaryota"/>
</dbReference>